<accession>A0A5C8PD01</accession>
<dbReference type="InterPro" id="IPR002716">
    <property type="entry name" value="PIN_dom"/>
</dbReference>
<dbReference type="PANTHER" id="PTHR34610">
    <property type="entry name" value="SSL7007 PROTEIN"/>
    <property type="match status" value="1"/>
</dbReference>
<dbReference type="RefSeq" id="WP_147850745.1">
    <property type="nucleotide sequence ID" value="NZ_VDUZ01000044.1"/>
</dbReference>
<dbReference type="Proteomes" id="UP000321638">
    <property type="component" value="Unassembled WGS sequence"/>
</dbReference>
<protein>
    <submittedName>
        <fullName evidence="2">Putative toxin-antitoxin system toxin component, PIN family</fullName>
    </submittedName>
</protein>
<dbReference type="AlphaFoldDB" id="A0A5C8PD01"/>
<dbReference type="CDD" id="cd09854">
    <property type="entry name" value="PIN_VapC-like"/>
    <property type="match status" value="1"/>
</dbReference>
<keyword evidence="3" id="KW-1185">Reference proteome</keyword>
<gene>
    <name evidence="2" type="ORF">FHP25_30320</name>
</gene>
<name>A0A5C8PD01_9HYPH</name>
<evidence type="ECO:0000313" key="2">
    <source>
        <dbReference type="EMBL" id="TXL71387.1"/>
    </source>
</evidence>
<dbReference type="SUPFAM" id="SSF88723">
    <property type="entry name" value="PIN domain-like"/>
    <property type="match status" value="1"/>
</dbReference>
<dbReference type="Pfam" id="PF13470">
    <property type="entry name" value="PIN_3"/>
    <property type="match status" value="1"/>
</dbReference>
<dbReference type="EMBL" id="VDUZ01000044">
    <property type="protein sequence ID" value="TXL71387.1"/>
    <property type="molecule type" value="Genomic_DNA"/>
</dbReference>
<sequence>MRLVLDTDVLVAAVRSELGASRKLLVGVLRERVTLLATTALFLEYEAVLRRPQHLRAVGMSVAEVDDILDGLANVVVPVEVVYRWRPQLIDAGDELVLEAAVNGRADRLVTFNIRHFAPAERFGIRICRPGDVVGSWR</sequence>
<dbReference type="NCBIfam" id="TIGR00305">
    <property type="entry name" value="putative toxin-antitoxin system toxin component, PIN family"/>
    <property type="match status" value="1"/>
</dbReference>
<reference evidence="2 3" key="1">
    <citation type="submission" date="2019-06" db="EMBL/GenBank/DDBJ databases">
        <title>New taxonomy in bacterial strain CC-CFT640, isolated from vineyard.</title>
        <authorList>
            <person name="Lin S.-Y."/>
            <person name="Tsai C.-F."/>
            <person name="Young C.-C."/>
        </authorList>
    </citation>
    <scope>NUCLEOTIDE SEQUENCE [LARGE SCALE GENOMIC DNA]</scope>
    <source>
        <strain evidence="2 3">CC-CFT640</strain>
    </source>
</reference>
<dbReference type="InterPro" id="IPR002850">
    <property type="entry name" value="PIN_toxin-like"/>
</dbReference>
<feature type="domain" description="PIN" evidence="1">
    <location>
        <begin position="2"/>
        <end position="115"/>
    </location>
</feature>
<evidence type="ECO:0000259" key="1">
    <source>
        <dbReference type="Pfam" id="PF13470"/>
    </source>
</evidence>
<organism evidence="2 3">
    <name type="scientific">Vineibacter terrae</name>
    <dbReference type="NCBI Taxonomy" id="2586908"/>
    <lineage>
        <taxon>Bacteria</taxon>
        <taxon>Pseudomonadati</taxon>
        <taxon>Pseudomonadota</taxon>
        <taxon>Alphaproteobacteria</taxon>
        <taxon>Hyphomicrobiales</taxon>
        <taxon>Vineibacter</taxon>
    </lineage>
</organism>
<proteinExistence type="predicted"/>
<comment type="caution">
    <text evidence="2">The sequence shown here is derived from an EMBL/GenBank/DDBJ whole genome shotgun (WGS) entry which is preliminary data.</text>
</comment>
<dbReference type="InterPro" id="IPR029060">
    <property type="entry name" value="PIN-like_dom_sf"/>
</dbReference>
<dbReference type="OrthoDB" id="5243920at2"/>
<dbReference type="PANTHER" id="PTHR34610:SF3">
    <property type="entry name" value="SSL7007 PROTEIN"/>
    <property type="match status" value="1"/>
</dbReference>
<evidence type="ECO:0000313" key="3">
    <source>
        <dbReference type="Proteomes" id="UP000321638"/>
    </source>
</evidence>